<comment type="caution">
    <text evidence="1">The sequence shown here is derived from an EMBL/GenBank/DDBJ whole genome shotgun (WGS) entry which is preliminary data.</text>
</comment>
<evidence type="ECO:0000313" key="1">
    <source>
        <dbReference type="EMBL" id="KAL5112839.1"/>
    </source>
</evidence>
<name>A0ABR4QTT2_9CEST</name>
<reference evidence="1 2" key="1">
    <citation type="journal article" date="2022" name="Front. Cell. Infect. Microbiol.">
        <title>The Genomes of Two Strains of Taenia crassiceps the Animal Model for the Study of Human Cysticercosis.</title>
        <authorList>
            <person name="Bobes R.J."/>
            <person name="Estrada K."/>
            <person name="Rios-Valencia D.G."/>
            <person name="Calderon-Gallegos A."/>
            <person name="de la Torre P."/>
            <person name="Carrero J.C."/>
            <person name="Sanchez-Flores A."/>
            <person name="Laclette J.P."/>
        </authorList>
    </citation>
    <scope>NUCLEOTIDE SEQUENCE [LARGE SCALE GENOMIC DNA]</scope>
    <source>
        <strain evidence="1">WFUcys</strain>
    </source>
</reference>
<dbReference type="EMBL" id="JAKROA010000001">
    <property type="protein sequence ID" value="KAL5112839.1"/>
    <property type="molecule type" value="Genomic_DNA"/>
</dbReference>
<accession>A0ABR4QTT2</accession>
<sequence>MDNVWEGFVTTPSNKTQYVAHEQLYGLLIVVRLQLKINREVVQNGFGVVKCLALHVAIKVMRLLSTSARTAEAELKYAYCCTHTVPIRRGCTIPHAVLRVSTYCTELSGTLKGCANRPLLNTLANRDRIASSSLVCIAVWCGFV</sequence>
<proteinExistence type="predicted"/>
<dbReference type="Proteomes" id="UP001651158">
    <property type="component" value="Unassembled WGS sequence"/>
</dbReference>
<protein>
    <submittedName>
        <fullName evidence="1">Actin-7</fullName>
    </submittedName>
</protein>
<organism evidence="1 2">
    <name type="scientific">Taenia crassiceps</name>
    <dbReference type="NCBI Taxonomy" id="6207"/>
    <lineage>
        <taxon>Eukaryota</taxon>
        <taxon>Metazoa</taxon>
        <taxon>Spiralia</taxon>
        <taxon>Lophotrochozoa</taxon>
        <taxon>Platyhelminthes</taxon>
        <taxon>Cestoda</taxon>
        <taxon>Eucestoda</taxon>
        <taxon>Cyclophyllidea</taxon>
        <taxon>Taeniidae</taxon>
        <taxon>Taenia</taxon>
    </lineage>
</organism>
<keyword evidence="2" id="KW-1185">Reference proteome</keyword>
<gene>
    <name evidence="1" type="ORF">TcWFU_008939</name>
</gene>
<evidence type="ECO:0000313" key="2">
    <source>
        <dbReference type="Proteomes" id="UP001651158"/>
    </source>
</evidence>